<proteinExistence type="predicted"/>
<evidence type="ECO:0000313" key="2">
    <source>
        <dbReference type="Proteomes" id="UP000317243"/>
    </source>
</evidence>
<evidence type="ECO:0000313" key="1">
    <source>
        <dbReference type="EMBL" id="TWT58262.1"/>
    </source>
</evidence>
<keyword evidence="2" id="KW-1185">Reference proteome</keyword>
<organism evidence="1 2">
    <name type="scientific">Thalassoglobus neptunius</name>
    <dbReference type="NCBI Taxonomy" id="1938619"/>
    <lineage>
        <taxon>Bacteria</taxon>
        <taxon>Pseudomonadati</taxon>
        <taxon>Planctomycetota</taxon>
        <taxon>Planctomycetia</taxon>
        <taxon>Planctomycetales</taxon>
        <taxon>Planctomycetaceae</taxon>
        <taxon>Thalassoglobus</taxon>
    </lineage>
</organism>
<comment type="caution">
    <text evidence="1">The sequence shown here is derived from an EMBL/GenBank/DDBJ whole genome shotgun (WGS) entry which is preliminary data.</text>
</comment>
<protein>
    <submittedName>
        <fullName evidence="1">Uncharacterized protein</fullName>
    </submittedName>
</protein>
<dbReference type="Proteomes" id="UP000317243">
    <property type="component" value="Unassembled WGS sequence"/>
</dbReference>
<name>A0A5C5X8R3_9PLAN</name>
<sequence>MHNSFVVSNPEPGSLSRVVRLSVQNSGKPKSSSVWFRSPHTSKMNDAEHETGWGQVDLPVSKPWCVVKGFGWNVKIDPDSDCDGQVTLVTVLKGSRLRKTVSATCPIHSVIAQTS</sequence>
<gene>
    <name evidence="1" type="ORF">KOR42_16340</name>
</gene>
<reference evidence="1 2" key="1">
    <citation type="submission" date="2019-02" db="EMBL/GenBank/DDBJ databases">
        <title>Deep-cultivation of Planctomycetes and their phenomic and genomic characterization uncovers novel biology.</title>
        <authorList>
            <person name="Wiegand S."/>
            <person name="Jogler M."/>
            <person name="Boedeker C."/>
            <person name="Pinto D."/>
            <person name="Vollmers J."/>
            <person name="Rivas-Marin E."/>
            <person name="Kohn T."/>
            <person name="Peeters S.H."/>
            <person name="Heuer A."/>
            <person name="Rast P."/>
            <person name="Oberbeckmann S."/>
            <person name="Bunk B."/>
            <person name="Jeske O."/>
            <person name="Meyerdierks A."/>
            <person name="Storesund J.E."/>
            <person name="Kallscheuer N."/>
            <person name="Luecker S."/>
            <person name="Lage O.M."/>
            <person name="Pohl T."/>
            <person name="Merkel B.J."/>
            <person name="Hornburger P."/>
            <person name="Mueller R.-W."/>
            <person name="Bruemmer F."/>
            <person name="Labrenz M."/>
            <person name="Spormann A.M."/>
            <person name="Op Den Camp H."/>
            <person name="Overmann J."/>
            <person name="Amann R."/>
            <person name="Jetten M.S.M."/>
            <person name="Mascher T."/>
            <person name="Medema M.H."/>
            <person name="Devos D.P."/>
            <person name="Kaster A.-K."/>
            <person name="Ovreas L."/>
            <person name="Rohde M."/>
            <person name="Galperin M.Y."/>
            <person name="Jogler C."/>
        </authorList>
    </citation>
    <scope>NUCLEOTIDE SEQUENCE [LARGE SCALE GENOMIC DNA]</scope>
    <source>
        <strain evidence="1 2">KOR42</strain>
    </source>
</reference>
<accession>A0A5C5X8R3</accession>
<dbReference type="EMBL" id="SIHI01000001">
    <property type="protein sequence ID" value="TWT58262.1"/>
    <property type="molecule type" value="Genomic_DNA"/>
</dbReference>
<dbReference type="AlphaFoldDB" id="A0A5C5X8R3"/>